<organism evidence="2 3">
    <name type="scientific">Maritimibacter harenae</name>
    <dbReference type="NCBI Taxonomy" id="2606218"/>
    <lineage>
        <taxon>Bacteria</taxon>
        <taxon>Pseudomonadati</taxon>
        <taxon>Pseudomonadota</taxon>
        <taxon>Alphaproteobacteria</taxon>
        <taxon>Rhodobacterales</taxon>
        <taxon>Roseobacteraceae</taxon>
        <taxon>Maritimibacter</taxon>
    </lineage>
</organism>
<comment type="caution">
    <text evidence="2">The sequence shown here is derived from an EMBL/GenBank/DDBJ whole genome shotgun (WGS) entry which is preliminary data.</text>
</comment>
<keyword evidence="1" id="KW-0378">Hydrolase</keyword>
<dbReference type="InterPro" id="IPR013078">
    <property type="entry name" value="His_Pase_superF_clade-1"/>
</dbReference>
<dbReference type="Pfam" id="PF00300">
    <property type="entry name" value="His_Phos_1"/>
    <property type="match status" value="1"/>
</dbReference>
<dbReference type="EMBL" id="WTUX01000006">
    <property type="protein sequence ID" value="MZR11903.1"/>
    <property type="molecule type" value="Genomic_DNA"/>
</dbReference>
<dbReference type="PANTHER" id="PTHR20935:SF0">
    <property type="entry name" value="SERINE_THREONINE-PROTEIN PHOSPHATASE PGAM5, MITOCHONDRIAL"/>
    <property type="match status" value="1"/>
</dbReference>
<dbReference type="GO" id="GO:0016787">
    <property type="term" value="F:hydrolase activity"/>
    <property type="evidence" value="ECO:0007669"/>
    <property type="project" value="UniProtKB-KW"/>
</dbReference>
<dbReference type="PANTHER" id="PTHR20935">
    <property type="entry name" value="PHOSPHOGLYCERATE MUTASE-RELATED"/>
    <property type="match status" value="1"/>
</dbReference>
<evidence type="ECO:0000313" key="3">
    <source>
        <dbReference type="Proteomes" id="UP000467322"/>
    </source>
</evidence>
<keyword evidence="3" id="KW-1185">Reference proteome</keyword>
<protein>
    <submittedName>
        <fullName evidence="2">Histidine phosphatase family protein</fullName>
    </submittedName>
</protein>
<dbReference type="SUPFAM" id="SSF53254">
    <property type="entry name" value="Phosphoglycerate mutase-like"/>
    <property type="match status" value="1"/>
</dbReference>
<dbReference type="RefSeq" id="WP_161350027.1">
    <property type="nucleotide sequence ID" value="NZ_WTUX01000006.1"/>
</dbReference>
<proteinExistence type="predicted"/>
<dbReference type="CDD" id="cd07067">
    <property type="entry name" value="HP_PGM_like"/>
    <property type="match status" value="1"/>
</dbReference>
<dbReference type="Gene3D" id="3.40.50.1240">
    <property type="entry name" value="Phosphoglycerate mutase-like"/>
    <property type="match status" value="1"/>
</dbReference>
<evidence type="ECO:0000256" key="1">
    <source>
        <dbReference type="ARBA" id="ARBA00022801"/>
    </source>
</evidence>
<dbReference type="Proteomes" id="UP000467322">
    <property type="component" value="Unassembled WGS sequence"/>
</dbReference>
<dbReference type="InterPro" id="IPR029033">
    <property type="entry name" value="His_PPase_superfam"/>
</dbReference>
<gene>
    <name evidence="2" type="ORF">GQE99_02590</name>
</gene>
<dbReference type="AlphaFoldDB" id="A0A845M314"/>
<dbReference type="SMART" id="SM00855">
    <property type="entry name" value="PGAM"/>
    <property type="match status" value="1"/>
</dbReference>
<reference evidence="2 3" key="1">
    <citation type="submission" date="2019-12" db="EMBL/GenBank/DDBJ databases">
        <title>Maritimibacter sp. nov. sp. isolated from sea sand.</title>
        <authorList>
            <person name="Kim J."/>
            <person name="Jeong S.E."/>
            <person name="Jung H.S."/>
            <person name="Jeon C.O."/>
        </authorList>
    </citation>
    <scope>NUCLEOTIDE SEQUENCE [LARGE SCALE GENOMIC DNA]</scope>
    <source>
        <strain evidence="2 3">DP07</strain>
    </source>
</reference>
<evidence type="ECO:0000313" key="2">
    <source>
        <dbReference type="EMBL" id="MZR11903.1"/>
    </source>
</evidence>
<accession>A0A845M314</accession>
<name>A0A845M314_9RHOB</name>
<sequence length="216" mass="23981">MSQVTLVRHGQANSVSNDEHGYDKLSELGHQQAAWLGQYFDSVGEVFDRVYSGTLVRHRETAAAMGHADPVCDARLNEVAYFDLSAKMHAQMGIKPPENRDEFIEHLPLVFTAWREGQIKDTIETYTQFEDRVGEVLHEIAEGDGRALVCTSGGWISMAIKVSMGLQLSAMARLALTIMNSSVHQLHPVGAGLTLTRFNTVPHLADPDRQYAQTFI</sequence>
<dbReference type="InterPro" id="IPR051021">
    <property type="entry name" value="Mito_Ser/Thr_phosphatase"/>
</dbReference>